<dbReference type="AlphaFoldDB" id="A0A7W9ZIB9"/>
<comment type="caution">
    <text evidence="2">The sequence shown here is derived from an EMBL/GenBank/DDBJ whole genome shotgun (WGS) entry which is preliminary data.</text>
</comment>
<dbReference type="GO" id="GO:0016810">
    <property type="term" value="F:hydrolase activity, acting on carbon-nitrogen (but not peptide) bonds"/>
    <property type="evidence" value="ECO:0007669"/>
    <property type="project" value="InterPro"/>
</dbReference>
<dbReference type="CDD" id="cd01306">
    <property type="entry name" value="PhnM"/>
    <property type="match status" value="1"/>
</dbReference>
<dbReference type="NCBIfam" id="TIGR02318">
    <property type="entry name" value="phosphono_phnM"/>
    <property type="match status" value="1"/>
</dbReference>
<dbReference type="InterPro" id="IPR006680">
    <property type="entry name" value="Amidohydro-rel"/>
</dbReference>
<dbReference type="Pfam" id="PF01979">
    <property type="entry name" value="Amidohydro_1"/>
    <property type="match status" value="1"/>
</dbReference>
<evidence type="ECO:0000313" key="2">
    <source>
        <dbReference type="EMBL" id="MBB6211760.1"/>
    </source>
</evidence>
<dbReference type="PANTHER" id="PTHR43135:SF3">
    <property type="entry name" value="ALPHA-D-RIBOSE 1-METHYLPHOSPHONATE 5-TRIPHOSPHATE DIPHOSPHATASE"/>
    <property type="match status" value="1"/>
</dbReference>
<dbReference type="NCBIfam" id="NF011984">
    <property type="entry name" value="PRK15446.1-5"/>
    <property type="match status" value="1"/>
</dbReference>
<accession>A0A7W9ZIB9</accession>
<dbReference type="InterPro" id="IPR032466">
    <property type="entry name" value="Metal_Hydrolase"/>
</dbReference>
<evidence type="ECO:0000259" key="1">
    <source>
        <dbReference type="Pfam" id="PF01979"/>
    </source>
</evidence>
<dbReference type="InterPro" id="IPR012696">
    <property type="entry name" value="PhnM"/>
</dbReference>
<dbReference type="PIRSF" id="PIRSF038971">
    <property type="entry name" value="PhnM"/>
    <property type="match status" value="1"/>
</dbReference>
<dbReference type="NCBIfam" id="NF011990">
    <property type="entry name" value="PRK15446.2-6"/>
    <property type="match status" value="1"/>
</dbReference>
<proteinExistence type="predicted"/>
<protein>
    <submittedName>
        <fullName evidence="2">Alpha-D-ribose 1-methylphosphonate 5-triphosphate diphosphatase</fullName>
        <ecNumber evidence="2">3.6.1.63</ecNumber>
    </submittedName>
</protein>
<dbReference type="GO" id="GO:0019700">
    <property type="term" value="P:organic phosphonate catabolic process"/>
    <property type="evidence" value="ECO:0007669"/>
    <property type="project" value="InterPro"/>
</dbReference>
<keyword evidence="2" id="KW-0378">Hydrolase</keyword>
<dbReference type="SUPFAM" id="SSF51338">
    <property type="entry name" value="Composite domain of metallo-dependent hydrolases"/>
    <property type="match status" value="1"/>
</dbReference>
<dbReference type="RefSeq" id="WP_184264803.1">
    <property type="nucleotide sequence ID" value="NZ_JACIIX010000013.1"/>
</dbReference>
<gene>
    <name evidence="2" type="ORF">FHS48_003203</name>
</gene>
<evidence type="ECO:0000313" key="3">
    <source>
        <dbReference type="Proteomes" id="UP000544872"/>
    </source>
</evidence>
<dbReference type="NCBIfam" id="NF011981">
    <property type="entry name" value="PRK15446.1-2"/>
    <property type="match status" value="1"/>
</dbReference>
<sequence length="380" mass="41153">MSAELILTNARVVTRDADFTGTVVVRDGLIAEVADTPSAAPGAVDLGGDLLLPGLIEMHTDNMEKHFEPRPGVLWPNALAAAAAHDTQVIGAGITTVYDAVSVGEYRGRGMRREILNQSLAAVQHAQTSGMLRANHLFHLRCEVSDPCVVELFEPFVDHPLTKLVSVMDHTPGQRQWSDISKFVQYYKGESWTPEQLEGILAQCREDQDKYSNKHRREIVALSRQRNLPLASHDDATEAHVLESLADGCVISEFPITFEAAELARKHGQGTIMGGPNVVRGGSHSGNISALDLAKRGLLNGLSSDYVPYSLLQSVILLTEKAGMALHDAVACVSANIAAMVGLTDRGSITPGLRADLVRVTVQDNTPLVRRVWRDGAVVY</sequence>
<dbReference type="EMBL" id="JACIIX010000013">
    <property type="protein sequence ID" value="MBB6211760.1"/>
    <property type="molecule type" value="Genomic_DNA"/>
</dbReference>
<organism evidence="2 3">
    <name type="scientific">Novispirillum itersonii</name>
    <name type="common">Aquaspirillum itersonii</name>
    <dbReference type="NCBI Taxonomy" id="189"/>
    <lineage>
        <taxon>Bacteria</taxon>
        <taxon>Pseudomonadati</taxon>
        <taxon>Pseudomonadota</taxon>
        <taxon>Alphaproteobacteria</taxon>
        <taxon>Rhodospirillales</taxon>
        <taxon>Novispirillaceae</taxon>
        <taxon>Novispirillum</taxon>
    </lineage>
</organism>
<dbReference type="Proteomes" id="UP000544872">
    <property type="component" value="Unassembled WGS sequence"/>
</dbReference>
<feature type="domain" description="Amidohydrolase-related" evidence="1">
    <location>
        <begin position="51"/>
        <end position="377"/>
    </location>
</feature>
<dbReference type="EC" id="3.6.1.63" evidence="2"/>
<dbReference type="Gene3D" id="3.20.20.140">
    <property type="entry name" value="Metal-dependent hydrolases"/>
    <property type="match status" value="2"/>
</dbReference>
<dbReference type="SUPFAM" id="SSF51556">
    <property type="entry name" value="Metallo-dependent hydrolases"/>
    <property type="match status" value="1"/>
</dbReference>
<keyword evidence="3" id="KW-1185">Reference proteome</keyword>
<reference evidence="2 3" key="1">
    <citation type="submission" date="2020-08" db="EMBL/GenBank/DDBJ databases">
        <title>Genomic Encyclopedia of Type Strains, Phase IV (KMG-IV): sequencing the most valuable type-strain genomes for metagenomic binning, comparative biology and taxonomic classification.</title>
        <authorList>
            <person name="Goeker M."/>
        </authorList>
    </citation>
    <scope>NUCLEOTIDE SEQUENCE [LARGE SCALE GENOMIC DNA]</scope>
    <source>
        <strain evidence="2 3">DSM 11590</strain>
    </source>
</reference>
<dbReference type="InterPro" id="IPR011059">
    <property type="entry name" value="Metal-dep_hydrolase_composite"/>
</dbReference>
<name>A0A7W9ZIB9_NOVIT</name>
<dbReference type="InterPro" id="IPR051781">
    <property type="entry name" value="Metallo-dep_Hydrolase"/>
</dbReference>
<dbReference type="Gene3D" id="2.30.40.10">
    <property type="entry name" value="Urease, subunit C, domain 1"/>
    <property type="match status" value="2"/>
</dbReference>
<dbReference type="PANTHER" id="PTHR43135">
    <property type="entry name" value="ALPHA-D-RIBOSE 1-METHYLPHOSPHONATE 5-TRIPHOSPHATE DIPHOSPHATASE"/>
    <property type="match status" value="1"/>
</dbReference>